<feature type="transmembrane region" description="Helical" evidence="6">
    <location>
        <begin position="353"/>
        <end position="371"/>
    </location>
</feature>
<keyword evidence="4 6" id="KW-0472">Membrane</keyword>
<dbReference type="InterPro" id="IPR001902">
    <property type="entry name" value="SLC26A/SulP_fam"/>
</dbReference>
<dbReference type="NCBIfam" id="TIGR00815">
    <property type="entry name" value="sulP"/>
    <property type="match status" value="1"/>
</dbReference>
<comment type="caution">
    <text evidence="8">The sequence shown here is derived from an EMBL/GenBank/DDBJ whole genome shotgun (WGS) entry which is preliminary data.</text>
</comment>
<evidence type="ECO:0000256" key="5">
    <source>
        <dbReference type="SAM" id="MobiDB-lite"/>
    </source>
</evidence>
<dbReference type="EMBL" id="SOAU01000001">
    <property type="protein sequence ID" value="TDT16135.1"/>
    <property type="molecule type" value="Genomic_DNA"/>
</dbReference>
<evidence type="ECO:0000256" key="1">
    <source>
        <dbReference type="ARBA" id="ARBA00004141"/>
    </source>
</evidence>
<dbReference type="PANTHER" id="PTHR11814">
    <property type="entry name" value="SULFATE TRANSPORTER"/>
    <property type="match status" value="1"/>
</dbReference>
<dbReference type="Pfam" id="PF01740">
    <property type="entry name" value="STAS"/>
    <property type="match status" value="1"/>
</dbReference>
<dbReference type="Proteomes" id="UP000294558">
    <property type="component" value="Unassembled WGS sequence"/>
</dbReference>
<evidence type="ECO:0000259" key="7">
    <source>
        <dbReference type="PROSITE" id="PS50801"/>
    </source>
</evidence>
<dbReference type="InterPro" id="IPR018045">
    <property type="entry name" value="S04_transporter_CS"/>
</dbReference>
<accession>A0A4R7HYI5</accession>
<evidence type="ECO:0000256" key="6">
    <source>
        <dbReference type="SAM" id="Phobius"/>
    </source>
</evidence>
<evidence type="ECO:0000313" key="8">
    <source>
        <dbReference type="EMBL" id="TDT16135.1"/>
    </source>
</evidence>
<evidence type="ECO:0000256" key="4">
    <source>
        <dbReference type="ARBA" id="ARBA00023136"/>
    </source>
</evidence>
<dbReference type="CDD" id="cd07042">
    <property type="entry name" value="STAS_SulP_like_sulfate_transporter"/>
    <property type="match status" value="1"/>
</dbReference>
<gene>
    <name evidence="8" type="ORF">BDK89_1717</name>
</gene>
<evidence type="ECO:0000313" key="9">
    <source>
        <dbReference type="Proteomes" id="UP000294558"/>
    </source>
</evidence>
<protein>
    <submittedName>
        <fullName evidence="8">SulP family sulfate permease</fullName>
    </submittedName>
</protein>
<feature type="transmembrane region" description="Helical" evidence="6">
    <location>
        <begin position="125"/>
        <end position="148"/>
    </location>
</feature>
<feature type="transmembrane region" description="Helical" evidence="6">
    <location>
        <begin position="74"/>
        <end position="93"/>
    </location>
</feature>
<dbReference type="InterPro" id="IPR011547">
    <property type="entry name" value="SLC26A/SulP_dom"/>
</dbReference>
<dbReference type="PROSITE" id="PS50801">
    <property type="entry name" value="STAS"/>
    <property type="match status" value="1"/>
</dbReference>
<dbReference type="AlphaFoldDB" id="A0A4R7HYI5"/>
<dbReference type="GO" id="GO:0016020">
    <property type="term" value="C:membrane"/>
    <property type="evidence" value="ECO:0007669"/>
    <property type="project" value="UniProtKB-SubCell"/>
</dbReference>
<dbReference type="InterPro" id="IPR002645">
    <property type="entry name" value="STAS_dom"/>
</dbReference>
<dbReference type="Gene3D" id="3.30.750.24">
    <property type="entry name" value="STAS domain"/>
    <property type="match status" value="1"/>
</dbReference>
<feature type="transmembrane region" description="Helical" evidence="6">
    <location>
        <begin position="204"/>
        <end position="221"/>
    </location>
</feature>
<comment type="subcellular location">
    <subcellularLocation>
        <location evidence="1">Membrane</location>
        <topology evidence="1">Multi-pass membrane protein</topology>
    </subcellularLocation>
</comment>
<sequence>MSLTRLLPILGWARRYDRDDLRPDLAAGLTIGAMLVPQGMAYALLAGLPPEVGLYASIVPVLVYALFGTSRQLAVGPVAIVSLLTASALSPLFEQGSAGYISAAALLALMVGAVHLVLGFGRLGFVVNFLSHSVLVGFTAAAAIIIGFSQVKHLFGITTERKDHFYETVEEVVRQIDGTNGTTLVLGVASIALLVLMKKFVPRVPGALVLVIASILAVELFDLTDRGVKTVGEIPSSLPAFGLPDFDTGTMGSLIGTAFVITLVGFMESIAVAKVYARRHRYDVDANQELIGLGASNVASGLFGGYPVTGGFSRTAVNDTAGARTPLASIVTAILILLTVLFLTPLFSSLPNAALGAIIIVAVINLIDIGEMRHIAHVKRSDLIGLSVAFVATLVLGIELGILVAVVASMLVVFARMSKPHSAVLGQIPGTTSYRNVERFPEASVTDGVRVVRIDAALSFVNAQHVKKLLLGEADAISGGDVTALVVDCSGINDIDATGVEALSEILVELDERQVDIHLCDVKGPVRDVLRRSGLWDRLDGRIHATAAMAVDAVTHPGTLPESLRSLGIDERHDERPADTVDTEVSHA</sequence>
<feature type="transmembrane region" description="Helical" evidence="6">
    <location>
        <begin position="178"/>
        <end position="197"/>
    </location>
</feature>
<name>A0A4R7HYI5_9ACTN</name>
<dbReference type="InterPro" id="IPR036513">
    <property type="entry name" value="STAS_dom_sf"/>
</dbReference>
<feature type="transmembrane region" description="Helical" evidence="6">
    <location>
        <begin position="327"/>
        <end position="347"/>
    </location>
</feature>
<feature type="transmembrane region" description="Helical" evidence="6">
    <location>
        <begin position="251"/>
        <end position="273"/>
    </location>
</feature>
<feature type="domain" description="STAS" evidence="7">
    <location>
        <begin position="439"/>
        <end position="567"/>
    </location>
</feature>
<proteinExistence type="predicted"/>
<dbReference type="Pfam" id="PF00916">
    <property type="entry name" value="Sulfate_transp"/>
    <property type="match status" value="1"/>
</dbReference>
<keyword evidence="2 6" id="KW-0812">Transmembrane</keyword>
<keyword evidence="9" id="KW-1185">Reference proteome</keyword>
<reference evidence="8 9" key="1">
    <citation type="submission" date="2019-03" db="EMBL/GenBank/DDBJ databases">
        <title>Sequencing the genomes of 1000 actinobacteria strains.</title>
        <authorList>
            <person name="Klenk H.-P."/>
        </authorList>
    </citation>
    <scope>NUCLEOTIDE SEQUENCE [LARGE SCALE GENOMIC DNA]</scope>
    <source>
        <strain evidence="8 9">DSM 18936</strain>
    </source>
</reference>
<evidence type="ECO:0000256" key="2">
    <source>
        <dbReference type="ARBA" id="ARBA00022692"/>
    </source>
</evidence>
<dbReference type="OrthoDB" id="9769739at2"/>
<feature type="region of interest" description="Disordered" evidence="5">
    <location>
        <begin position="567"/>
        <end position="588"/>
    </location>
</feature>
<dbReference type="GO" id="GO:0008271">
    <property type="term" value="F:secondary active sulfate transmembrane transporter activity"/>
    <property type="evidence" value="ECO:0007669"/>
    <property type="project" value="InterPro"/>
</dbReference>
<evidence type="ECO:0000256" key="3">
    <source>
        <dbReference type="ARBA" id="ARBA00022989"/>
    </source>
</evidence>
<keyword evidence="3 6" id="KW-1133">Transmembrane helix</keyword>
<organism evidence="8 9">
    <name type="scientific">Ilumatobacter fluminis</name>
    <dbReference type="NCBI Taxonomy" id="467091"/>
    <lineage>
        <taxon>Bacteria</taxon>
        <taxon>Bacillati</taxon>
        <taxon>Actinomycetota</taxon>
        <taxon>Acidimicrobiia</taxon>
        <taxon>Acidimicrobiales</taxon>
        <taxon>Ilumatobacteraceae</taxon>
        <taxon>Ilumatobacter</taxon>
    </lineage>
</organism>
<feature type="transmembrane region" description="Helical" evidence="6">
    <location>
        <begin position="383"/>
        <end position="414"/>
    </location>
</feature>
<dbReference type="RefSeq" id="WP_133868533.1">
    <property type="nucleotide sequence ID" value="NZ_SOAU01000001.1"/>
</dbReference>
<dbReference type="PROSITE" id="PS01130">
    <property type="entry name" value="SLC26A"/>
    <property type="match status" value="1"/>
</dbReference>
<feature type="transmembrane region" description="Helical" evidence="6">
    <location>
        <begin position="25"/>
        <end position="46"/>
    </location>
</feature>
<feature type="transmembrane region" description="Helical" evidence="6">
    <location>
        <begin position="52"/>
        <end position="67"/>
    </location>
</feature>
<feature type="transmembrane region" description="Helical" evidence="6">
    <location>
        <begin position="99"/>
        <end position="118"/>
    </location>
</feature>
<dbReference type="SUPFAM" id="SSF52091">
    <property type="entry name" value="SpoIIaa-like"/>
    <property type="match status" value="1"/>
</dbReference>
<feature type="compositionally biased region" description="Basic and acidic residues" evidence="5">
    <location>
        <begin position="568"/>
        <end position="588"/>
    </location>
</feature>